<accession>F9D068</accession>
<dbReference type="PATRIC" id="fig|908937.9.peg.544"/>
<name>F9D068_PREDD</name>
<dbReference type="STRING" id="908937.Prede_0526"/>
<dbReference type="RefSeq" id="WP_005843605.1">
    <property type="nucleotide sequence ID" value="NC_019960.1"/>
</dbReference>
<evidence type="ECO:0000313" key="2">
    <source>
        <dbReference type="EMBL" id="AGB27892.1"/>
    </source>
</evidence>
<dbReference type="Gene3D" id="2.30.260.10">
    <property type="entry name" value="putative xylanase like domain"/>
    <property type="match status" value="1"/>
</dbReference>
<feature type="signal peptide" evidence="1">
    <location>
        <begin position="1"/>
        <end position="26"/>
    </location>
</feature>
<feature type="chain" id="PRO_5010496612" description="Xylanase" evidence="1">
    <location>
        <begin position="27"/>
        <end position="313"/>
    </location>
</feature>
<evidence type="ECO:0000313" key="5">
    <source>
        <dbReference type="Proteomes" id="UP000010862"/>
    </source>
</evidence>
<dbReference type="EMBL" id="AFPW01000003">
    <property type="protein sequence ID" value="EGQ17304.1"/>
    <property type="molecule type" value="Genomic_DNA"/>
</dbReference>
<evidence type="ECO:0000256" key="1">
    <source>
        <dbReference type="SAM" id="SignalP"/>
    </source>
</evidence>
<dbReference type="SUPFAM" id="SSF54001">
    <property type="entry name" value="Cysteine proteinases"/>
    <property type="match status" value="1"/>
</dbReference>
<dbReference type="Proteomes" id="UP000007820">
    <property type="component" value="Unassembled WGS sequence"/>
</dbReference>
<reference evidence="3 4" key="1">
    <citation type="submission" date="2011-04" db="EMBL/GenBank/DDBJ databases">
        <authorList>
            <person name="Muzny D."/>
            <person name="Qin X."/>
            <person name="Deng J."/>
            <person name="Jiang H."/>
            <person name="Liu Y."/>
            <person name="Qu J."/>
            <person name="Song X.-Z."/>
            <person name="Zhang L."/>
            <person name="Thornton R."/>
            <person name="Coyle M."/>
            <person name="Francisco L."/>
            <person name="Jackson L."/>
            <person name="Javaid M."/>
            <person name="Korchina V."/>
            <person name="Kovar C."/>
            <person name="Mata R."/>
            <person name="Mathew T."/>
            <person name="Ngo R."/>
            <person name="Nguyen L."/>
            <person name="Nguyen N."/>
            <person name="Okwuonu G."/>
            <person name="Ongeri F."/>
            <person name="Pham C."/>
            <person name="Simmons D."/>
            <person name="Wilczek-Boney K."/>
            <person name="Hale W."/>
            <person name="Jakkamsetti A."/>
            <person name="Pham P."/>
            <person name="Ruth R."/>
            <person name="San Lucas F."/>
            <person name="Warren J."/>
            <person name="Zhang J."/>
            <person name="Zhao Z."/>
            <person name="Zhou C."/>
            <person name="Zhu D."/>
            <person name="Lee S."/>
            <person name="Bess C."/>
            <person name="Blankenburg K."/>
            <person name="Forbes L."/>
            <person name="Fu Q."/>
            <person name="Gubbala S."/>
            <person name="Hirani K."/>
            <person name="Jayaseelan J.C."/>
            <person name="Lara F."/>
            <person name="Munidasa M."/>
            <person name="Palculict T."/>
            <person name="Patil S."/>
            <person name="Pu L.-L."/>
            <person name="Saada N."/>
            <person name="Tang L."/>
            <person name="Weissenberger G."/>
            <person name="Zhu Y."/>
            <person name="Hemphill L."/>
            <person name="Shang Y."/>
            <person name="Youmans B."/>
            <person name="Ayvaz T."/>
            <person name="Ross M."/>
            <person name="Santibanez J."/>
            <person name="Aqrawi P."/>
            <person name="Gross S."/>
            <person name="Joshi V."/>
            <person name="Fowler G."/>
            <person name="Nazareth L."/>
            <person name="Reid J."/>
            <person name="Worley K."/>
            <person name="Petrosino J."/>
            <person name="Highlander S."/>
            <person name="Gibbs R."/>
        </authorList>
    </citation>
    <scope>NUCLEOTIDE SEQUENCE [LARGE SCALE GENOMIC DNA]</scope>
    <source>
        <strain evidence="3 4">DSM 3688</strain>
    </source>
</reference>
<evidence type="ECO:0000313" key="4">
    <source>
        <dbReference type="Proteomes" id="UP000007820"/>
    </source>
</evidence>
<dbReference type="KEGG" id="pdt:Prede_0526"/>
<evidence type="ECO:0000313" key="3">
    <source>
        <dbReference type="EMBL" id="EGQ17304.1"/>
    </source>
</evidence>
<evidence type="ECO:0008006" key="6">
    <source>
        <dbReference type="Google" id="ProtNLM"/>
    </source>
</evidence>
<dbReference type="HOGENOM" id="CLU_065574_0_0_10"/>
<dbReference type="eggNOG" id="COG0657">
    <property type="taxonomic scope" value="Bacteria"/>
</dbReference>
<reference evidence="5" key="2">
    <citation type="submission" date="2012-02" db="EMBL/GenBank/DDBJ databases">
        <title>Complete sequence of chromosome 1 of Prevotella dentalis DSM 3688.</title>
        <authorList>
            <person name="Lucas S."/>
            <person name="Copeland A."/>
            <person name="Lapidus A."/>
            <person name="Glavina del Rio T."/>
            <person name="Dalin E."/>
            <person name="Tice H."/>
            <person name="Bruce D."/>
            <person name="Goodwin L."/>
            <person name="Pitluck S."/>
            <person name="Peters L."/>
            <person name="Mikhailova N."/>
            <person name="Chertkov O."/>
            <person name="Kyrpides N."/>
            <person name="Mavromatis K."/>
            <person name="Ivanova N."/>
            <person name="Brettin T."/>
            <person name="Detter J.C."/>
            <person name="Han C."/>
            <person name="Larimer F."/>
            <person name="Land M."/>
            <person name="Hauser L."/>
            <person name="Markowitz V."/>
            <person name="Cheng J.-F."/>
            <person name="Hugenholtz P."/>
            <person name="Woyke T."/>
            <person name="Wu D."/>
            <person name="Gronow S."/>
            <person name="Wellnitz S."/>
            <person name="Brambilla E."/>
            <person name="Klenk H.-P."/>
            <person name="Eisen J.A."/>
        </authorList>
    </citation>
    <scope>NUCLEOTIDE SEQUENCE [LARGE SCALE GENOMIC DNA]</scope>
    <source>
        <strain evidence="5">ATCC 49559 / DSM 3688 / JCM 13448 / NCTC 12043 / ES 2772</strain>
    </source>
</reference>
<reference evidence="2" key="3">
    <citation type="submission" date="2012-02" db="EMBL/GenBank/DDBJ databases">
        <title>Complete sequence of chromosome 1 of Prevotella dentalis DSM 3688.</title>
        <authorList>
            <consortium name="US DOE Joint Genome Institute (JGI-PGF)"/>
            <person name="Lucas S."/>
            <person name="Copeland A."/>
            <person name="Lapidus A."/>
            <person name="Glavina del Rio T."/>
            <person name="Dalin E."/>
            <person name="Tice H."/>
            <person name="Bruce D."/>
            <person name="Goodwin L."/>
            <person name="Pitluck S."/>
            <person name="Peters L."/>
            <person name="Mikhailova N."/>
            <person name="Chertkov O."/>
            <person name="Kyrpides N."/>
            <person name="Mavromatis K."/>
            <person name="Ivanova N."/>
            <person name="Brettin T."/>
            <person name="Detter J.C."/>
            <person name="Han C."/>
            <person name="Larimer F."/>
            <person name="Land M."/>
            <person name="Hauser L."/>
            <person name="Markowitz V."/>
            <person name="Cheng J.-F."/>
            <person name="Hugenholtz P."/>
            <person name="Woyke T."/>
            <person name="Wu D."/>
            <person name="Gronow S."/>
            <person name="Wellnitz S."/>
            <person name="Brambilla E."/>
            <person name="Klenk H.-P."/>
            <person name="Eisen J.A."/>
        </authorList>
    </citation>
    <scope>NUCLEOTIDE SEQUENCE [LARGE SCALE GENOMIC DNA]</scope>
    <source>
        <strain evidence="2">DSM 3688</strain>
    </source>
</reference>
<keyword evidence="5" id="KW-1185">Reference proteome</keyword>
<dbReference type="EMBL" id="CP003368">
    <property type="protein sequence ID" value="AGB27892.1"/>
    <property type="molecule type" value="Genomic_DNA"/>
</dbReference>
<dbReference type="Proteomes" id="UP000010862">
    <property type="component" value="Chromosome 1"/>
</dbReference>
<keyword evidence="1" id="KW-0732">Signal</keyword>
<dbReference type="InterPro" id="IPR038765">
    <property type="entry name" value="Papain-like_cys_pep_sf"/>
</dbReference>
<dbReference type="Pfam" id="PF07313">
    <property type="entry name" value="AmiA-like"/>
    <property type="match status" value="1"/>
</dbReference>
<protein>
    <recommendedName>
        <fullName evidence="6">Xylanase</fullName>
    </recommendedName>
</protein>
<dbReference type="InterPro" id="IPR010846">
    <property type="entry name" value="AmiA-like"/>
</dbReference>
<gene>
    <name evidence="2" type="ordered locus">Prede_0526</name>
    <name evidence="3" type="ORF">HMPREF9136_0245</name>
</gene>
<proteinExistence type="predicted"/>
<sequence length="313" mass="36065">MKQRFFLISFSALFSMMIGQGMMAKASIPDYRRSDSVKVMRLFRQASRLDSNTNFMIYFARQLCGLPYVGKTLEKNDNERLVVNLRQLDCTTYMETVAALTLSMRQRKPTFAAFCHNLQQLRYRGGQIAYTNRLHYFTSWIEENSRKNLITCIDSPNPPFTATQTVRANYMTTHTSLYPMLVKHPDWIPQIATMEKSITGKRFPYIPKSQLANDKLLRQTIHDGDIIVILTSRRGLDTSHIGIAVWHADGLHLLNASSIRHRVVEEPKLFSRYMREHPSHIGIRVVRLNTPKKATSIPIKSKICEGKNKSNPQ</sequence>
<organism evidence="3 4">
    <name type="scientific">Prevotella dentalis (strain ATCC 49559 / DSM 3688 / JCM 13448 / NCTC 12043 / ES 2772)</name>
    <name type="common">Mitsuokella dentalis</name>
    <dbReference type="NCBI Taxonomy" id="908937"/>
    <lineage>
        <taxon>Bacteria</taxon>
        <taxon>Pseudomonadati</taxon>
        <taxon>Bacteroidota</taxon>
        <taxon>Bacteroidia</taxon>
        <taxon>Bacteroidales</taxon>
        <taxon>Prevotellaceae</taxon>
        <taxon>Prevotella</taxon>
    </lineage>
</organism>
<dbReference type="OrthoDB" id="1409585at2"/>
<dbReference type="AlphaFoldDB" id="F9D068"/>
<dbReference type="Gene3D" id="1.10.3670.10">
    <property type="entry name" value="Putative xylanase like domain"/>
    <property type="match status" value="1"/>
</dbReference>